<evidence type="ECO:0000313" key="3">
    <source>
        <dbReference type="Proteomes" id="UP000647424"/>
    </source>
</evidence>
<organism evidence="2 3">
    <name type="scientific">Limnohabitans radicicola</name>
    <dbReference type="NCBI Taxonomy" id="2771427"/>
    <lineage>
        <taxon>Bacteria</taxon>
        <taxon>Pseudomonadati</taxon>
        <taxon>Pseudomonadota</taxon>
        <taxon>Betaproteobacteria</taxon>
        <taxon>Burkholderiales</taxon>
        <taxon>Comamonadaceae</taxon>
        <taxon>Limnohabitans</taxon>
    </lineage>
</organism>
<feature type="chain" id="PRO_5038101406" description="Cell envelope biogenesis protein TolA" evidence="1">
    <location>
        <begin position="25"/>
        <end position="183"/>
    </location>
</feature>
<gene>
    <name evidence="2" type="ORF">IC609_01535</name>
</gene>
<comment type="caution">
    <text evidence="2">The sequence shown here is derived from an EMBL/GenBank/DDBJ whole genome shotgun (WGS) entry which is preliminary data.</text>
</comment>
<keyword evidence="1" id="KW-0732">Signal</keyword>
<proteinExistence type="predicted"/>
<protein>
    <recommendedName>
        <fullName evidence="4">Cell envelope biogenesis protein TolA</fullName>
    </recommendedName>
</protein>
<name>A0A927IK32_9BURK</name>
<dbReference type="RefSeq" id="WP_191817694.1">
    <property type="nucleotide sequence ID" value="NZ_JACYFT010000001.1"/>
</dbReference>
<sequence>MKTRRPLLAVFLCLGLLTLTAVQAETISKTEYKAGKTRISDTYKADKAACKSHSGNAKDVCIEEAKAKEKVAHAELEYSYTGKATDRNKMHVVKAETDYAVAKEKCDDLAGNAKHVCVQEAKAVEQKALADAKMGKEIGEAKKDAAAEKMDADYKVAMEKCDALAGDAKASCVAAAKSKFGKK</sequence>
<dbReference type="Proteomes" id="UP000647424">
    <property type="component" value="Unassembled WGS sequence"/>
</dbReference>
<reference evidence="2" key="1">
    <citation type="submission" date="2020-09" db="EMBL/GenBank/DDBJ databases">
        <title>Genome seq and assembly of Limnohabitants sp.</title>
        <authorList>
            <person name="Chhetri G."/>
        </authorList>
    </citation>
    <scope>NUCLEOTIDE SEQUENCE</scope>
    <source>
        <strain evidence="2">JUR4</strain>
    </source>
</reference>
<keyword evidence="3" id="KW-1185">Reference proteome</keyword>
<feature type="signal peptide" evidence="1">
    <location>
        <begin position="1"/>
        <end position="24"/>
    </location>
</feature>
<accession>A0A927IK32</accession>
<dbReference type="AlphaFoldDB" id="A0A927IK32"/>
<evidence type="ECO:0000313" key="2">
    <source>
        <dbReference type="EMBL" id="MBD8049208.1"/>
    </source>
</evidence>
<evidence type="ECO:0008006" key="4">
    <source>
        <dbReference type="Google" id="ProtNLM"/>
    </source>
</evidence>
<dbReference type="EMBL" id="JACYFT010000001">
    <property type="protein sequence ID" value="MBD8049208.1"/>
    <property type="molecule type" value="Genomic_DNA"/>
</dbReference>
<evidence type="ECO:0000256" key="1">
    <source>
        <dbReference type="SAM" id="SignalP"/>
    </source>
</evidence>